<evidence type="ECO:0000313" key="1">
    <source>
        <dbReference type="EMBL" id="RKS86923.1"/>
    </source>
</evidence>
<name>A0A495RHB7_9GAMM</name>
<keyword evidence="2" id="KW-1185">Reference proteome</keyword>
<protein>
    <submittedName>
        <fullName evidence="1">Uncharacterized protein</fullName>
    </submittedName>
</protein>
<evidence type="ECO:0000313" key="2">
    <source>
        <dbReference type="Proteomes" id="UP000278542"/>
    </source>
</evidence>
<dbReference type="RefSeq" id="WP_170143295.1">
    <property type="nucleotide sequence ID" value="NZ_RBWY01000001.1"/>
</dbReference>
<dbReference type="Proteomes" id="UP000278542">
    <property type="component" value="Unassembled WGS sequence"/>
</dbReference>
<reference evidence="1 2" key="1">
    <citation type="submission" date="2018-10" db="EMBL/GenBank/DDBJ databases">
        <title>Genomic Encyclopedia of Type Strains, Phase IV (KMG-IV): sequencing the most valuable type-strain genomes for metagenomic binning, comparative biology and taxonomic classification.</title>
        <authorList>
            <person name="Goeker M."/>
        </authorList>
    </citation>
    <scope>NUCLEOTIDE SEQUENCE [LARGE SCALE GENOMIC DNA]</scope>
    <source>
        <strain evidence="1 2">DSM 22228</strain>
    </source>
</reference>
<accession>A0A495RHB7</accession>
<sequence length="51" mass="5747">MANKYELTQRTKISVSKEATIEENPASTAWLDLDNIIAEFSYNGGKNSRLK</sequence>
<gene>
    <name evidence="1" type="ORF">DES39_0129</name>
</gene>
<dbReference type="EMBL" id="RBWY01000001">
    <property type="protein sequence ID" value="RKS86923.1"/>
    <property type="molecule type" value="Genomic_DNA"/>
</dbReference>
<organism evidence="1 2">
    <name type="scientific">Orbus hercynius</name>
    <dbReference type="NCBI Taxonomy" id="593135"/>
    <lineage>
        <taxon>Bacteria</taxon>
        <taxon>Pseudomonadati</taxon>
        <taxon>Pseudomonadota</taxon>
        <taxon>Gammaproteobacteria</taxon>
        <taxon>Orbales</taxon>
        <taxon>Orbaceae</taxon>
        <taxon>Orbus</taxon>
    </lineage>
</organism>
<comment type="caution">
    <text evidence="1">The sequence shown here is derived from an EMBL/GenBank/DDBJ whole genome shotgun (WGS) entry which is preliminary data.</text>
</comment>
<proteinExistence type="predicted"/>
<dbReference type="AlphaFoldDB" id="A0A495RHB7"/>